<dbReference type="EMBL" id="JAXIOK010000019">
    <property type="protein sequence ID" value="KAK4748129.1"/>
    <property type="molecule type" value="Genomic_DNA"/>
</dbReference>
<keyword evidence="4" id="KW-1185">Reference proteome</keyword>
<dbReference type="GO" id="GO:0005634">
    <property type="term" value="C:nucleus"/>
    <property type="evidence" value="ECO:0007669"/>
    <property type="project" value="TreeGrafter"/>
</dbReference>
<dbReference type="PANTHER" id="PTHR31529">
    <property type="entry name" value="LOB DOMAIN CONTAINING PROTEIN"/>
    <property type="match status" value="1"/>
</dbReference>
<evidence type="ECO:0000259" key="2">
    <source>
        <dbReference type="PROSITE" id="PS50891"/>
    </source>
</evidence>
<evidence type="ECO:0000313" key="4">
    <source>
        <dbReference type="Proteomes" id="UP001345219"/>
    </source>
</evidence>
<dbReference type="PANTHER" id="PTHR31529:SF4">
    <property type="entry name" value="LOB DOMAIN-CONTAINING PROTEIN 30"/>
    <property type="match status" value="1"/>
</dbReference>
<feature type="domain" description="LOB" evidence="2">
    <location>
        <begin position="6"/>
        <end position="95"/>
    </location>
</feature>
<proteinExistence type="inferred from homology"/>
<comment type="similarity">
    <text evidence="1">Belongs to the LOB domain-containing protein family.</text>
</comment>
<name>A0AAN7GT26_9MYRT</name>
<evidence type="ECO:0000313" key="3">
    <source>
        <dbReference type="EMBL" id="KAK4748129.1"/>
    </source>
</evidence>
<dbReference type="AlphaFoldDB" id="A0AAN7GT26"/>
<protein>
    <recommendedName>
        <fullName evidence="2">LOB domain-containing protein</fullName>
    </recommendedName>
</protein>
<dbReference type="GO" id="GO:0009755">
    <property type="term" value="P:hormone-mediated signaling pathway"/>
    <property type="evidence" value="ECO:0007669"/>
    <property type="project" value="TreeGrafter"/>
</dbReference>
<organism evidence="3 4">
    <name type="scientific">Trapa incisa</name>
    <dbReference type="NCBI Taxonomy" id="236973"/>
    <lineage>
        <taxon>Eukaryota</taxon>
        <taxon>Viridiplantae</taxon>
        <taxon>Streptophyta</taxon>
        <taxon>Embryophyta</taxon>
        <taxon>Tracheophyta</taxon>
        <taxon>Spermatophyta</taxon>
        <taxon>Magnoliopsida</taxon>
        <taxon>eudicotyledons</taxon>
        <taxon>Gunneridae</taxon>
        <taxon>Pentapetalae</taxon>
        <taxon>rosids</taxon>
        <taxon>malvids</taxon>
        <taxon>Myrtales</taxon>
        <taxon>Lythraceae</taxon>
        <taxon>Trapa</taxon>
    </lineage>
</organism>
<dbReference type="Pfam" id="PF03195">
    <property type="entry name" value="LOB"/>
    <property type="match status" value="1"/>
</dbReference>
<accession>A0AAN7GT26</accession>
<evidence type="ECO:0000256" key="1">
    <source>
        <dbReference type="ARBA" id="ARBA00005474"/>
    </source>
</evidence>
<comment type="caution">
    <text evidence="3">The sequence shown here is derived from an EMBL/GenBank/DDBJ whole genome shotgun (WGS) entry which is preliminary data.</text>
</comment>
<dbReference type="PROSITE" id="PS50891">
    <property type="entry name" value="LOB"/>
    <property type="match status" value="1"/>
</dbReference>
<sequence length="95" mass="10866">MMHSRFPCGACKFLKRKCVRGCIFAPYLFSVWCLQISQEKVCEGMHICALLVLRRRDCPFRSDPNIFGASKISKLLLRLPTGHRCKAIVTISYEA</sequence>
<dbReference type="GO" id="GO:0045893">
    <property type="term" value="P:positive regulation of DNA-templated transcription"/>
    <property type="evidence" value="ECO:0007669"/>
    <property type="project" value="TreeGrafter"/>
</dbReference>
<gene>
    <name evidence="3" type="ORF">SAY87_014715</name>
</gene>
<dbReference type="InterPro" id="IPR004883">
    <property type="entry name" value="LOB"/>
</dbReference>
<reference evidence="3 4" key="1">
    <citation type="journal article" date="2023" name="Hortic Res">
        <title>Pangenome of water caltrop reveals structural variations and asymmetric subgenome divergence after allopolyploidization.</title>
        <authorList>
            <person name="Zhang X."/>
            <person name="Chen Y."/>
            <person name="Wang L."/>
            <person name="Yuan Y."/>
            <person name="Fang M."/>
            <person name="Shi L."/>
            <person name="Lu R."/>
            <person name="Comes H.P."/>
            <person name="Ma Y."/>
            <person name="Chen Y."/>
            <person name="Huang G."/>
            <person name="Zhou Y."/>
            <person name="Zheng Z."/>
            <person name="Qiu Y."/>
        </authorList>
    </citation>
    <scope>NUCLEOTIDE SEQUENCE [LARGE SCALE GENOMIC DNA]</scope>
    <source>
        <tissue evidence="3">Roots</tissue>
    </source>
</reference>
<dbReference type="Proteomes" id="UP001345219">
    <property type="component" value="Chromosome 12"/>
</dbReference>